<feature type="binding site" evidence="1">
    <location>
        <position position="95"/>
    </location>
    <ligand>
        <name>Mg(2+)</name>
        <dbReference type="ChEBI" id="CHEBI:18420"/>
        <label>1</label>
        <note>catalytic</note>
    </ligand>
</feature>
<accession>A0A1C5GR53</accession>
<proteinExistence type="predicted"/>
<dbReference type="OrthoDB" id="9772456at2"/>
<feature type="binding site" evidence="1">
    <location>
        <position position="92"/>
    </location>
    <ligand>
        <name>Mg(2+)</name>
        <dbReference type="ChEBI" id="CHEBI:18420"/>
        <label>1</label>
        <note>catalytic</note>
    </ligand>
</feature>
<dbReference type="InterPro" id="IPR000760">
    <property type="entry name" value="Inositol_monophosphatase-like"/>
</dbReference>
<dbReference type="GO" id="GO:0007165">
    <property type="term" value="P:signal transduction"/>
    <property type="evidence" value="ECO:0007669"/>
    <property type="project" value="TreeGrafter"/>
</dbReference>
<dbReference type="GO" id="GO:0046872">
    <property type="term" value="F:metal ion binding"/>
    <property type="evidence" value="ECO:0007669"/>
    <property type="project" value="UniProtKB-KW"/>
</dbReference>
<protein>
    <submittedName>
        <fullName evidence="2">Fructose-1,6-bisphosphatase</fullName>
    </submittedName>
</protein>
<dbReference type="GO" id="GO:0006020">
    <property type="term" value="P:inositol metabolic process"/>
    <property type="evidence" value="ECO:0007669"/>
    <property type="project" value="TreeGrafter"/>
</dbReference>
<dbReference type="AlphaFoldDB" id="A0A1C5GR53"/>
<dbReference type="Pfam" id="PF00459">
    <property type="entry name" value="Inositol_P"/>
    <property type="match status" value="1"/>
</dbReference>
<dbReference type="Gene3D" id="3.30.540.10">
    <property type="entry name" value="Fructose-1,6-Bisphosphatase, subunit A, domain 1"/>
    <property type="match status" value="1"/>
</dbReference>
<keyword evidence="3" id="KW-1185">Reference proteome</keyword>
<comment type="cofactor">
    <cofactor evidence="1">
        <name>Mg(2+)</name>
        <dbReference type="ChEBI" id="CHEBI:18420"/>
    </cofactor>
</comment>
<dbReference type="Gene3D" id="3.40.190.80">
    <property type="match status" value="1"/>
</dbReference>
<evidence type="ECO:0000256" key="1">
    <source>
        <dbReference type="PIRSR" id="PIRSR600760-2"/>
    </source>
</evidence>
<reference evidence="3" key="1">
    <citation type="submission" date="2016-06" db="EMBL/GenBank/DDBJ databases">
        <authorList>
            <person name="Varghese N."/>
        </authorList>
    </citation>
    <scope>NUCLEOTIDE SEQUENCE [LARGE SCALE GENOMIC DNA]</scope>
    <source>
        <strain evidence="3">DSM 43171</strain>
    </source>
</reference>
<dbReference type="SUPFAM" id="SSF56655">
    <property type="entry name" value="Carbohydrate phosphatase"/>
    <property type="match status" value="1"/>
</dbReference>
<keyword evidence="1" id="KW-0460">Magnesium</keyword>
<keyword evidence="1" id="KW-0479">Metal-binding</keyword>
<name>A0A1C5GR53_9ACTN</name>
<dbReference type="EMBL" id="FMDN01000001">
    <property type="protein sequence ID" value="SCG35611.1"/>
    <property type="molecule type" value="Genomic_DNA"/>
</dbReference>
<dbReference type="PANTHER" id="PTHR20854">
    <property type="entry name" value="INOSITOL MONOPHOSPHATASE"/>
    <property type="match status" value="1"/>
</dbReference>
<feature type="binding site" evidence="1">
    <location>
        <position position="218"/>
    </location>
    <ligand>
        <name>Mg(2+)</name>
        <dbReference type="ChEBI" id="CHEBI:18420"/>
        <label>1</label>
        <note>catalytic</note>
    </ligand>
</feature>
<feature type="binding site" evidence="1">
    <location>
        <position position="69"/>
    </location>
    <ligand>
        <name>Mg(2+)</name>
        <dbReference type="ChEBI" id="CHEBI:18420"/>
        <label>1</label>
        <note>catalytic</note>
    </ligand>
</feature>
<gene>
    <name evidence="2" type="ORF">GA0070560_101464</name>
</gene>
<dbReference type="Proteomes" id="UP000199408">
    <property type="component" value="Unassembled WGS sequence"/>
</dbReference>
<dbReference type="STRING" id="47864.GA0070560_101464"/>
<sequence>MADRLRDQVGELLRETAAEVVLPLFRHLDDADVTEKAPGDLVTVADQRAEAKISAALRELRPGSAVVGEEAVAEDPSLLRHLRDGGDVWLVDPVDGTGNFAGGRSPFALMVALLTDGELTAAWVLDPLADTLADARRGEGSRLDGRPVRVAELAVASGGLRGTAMTRFLPPGTRERIEAGGERIGELLPGQHCAGREYLDLLTREQEFVLFWRTLPWDHAPGVLLVREAGGVARRFDGTDYHPADDGRGLLVAADEDTWTEVRDTLIGG</sequence>
<dbReference type="PRINTS" id="PR00377">
    <property type="entry name" value="IMPHPHTASES"/>
</dbReference>
<dbReference type="GO" id="GO:0008934">
    <property type="term" value="F:inositol monophosphate 1-phosphatase activity"/>
    <property type="evidence" value="ECO:0007669"/>
    <property type="project" value="TreeGrafter"/>
</dbReference>
<dbReference type="RefSeq" id="WP_091290601.1">
    <property type="nucleotide sequence ID" value="NZ_FMDN01000001.1"/>
</dbReference>
<dbReference type="PANTHER" id="PTHR20854:SF4">
    <property type="entry name" value="INOSITOL-1-MONOPHOSPHATASE-RELATED"/>
    <property type="match status" value="1"/>
</dbReference>
<organism evidence="2 3">
    <name type="scientific">Micromonospora halophytica</name>
    <dbReference type="NCBI Taxonomy" id="47864"/>
    <lineage>
        <taxon>Bacteria</taxon>
        <taxon>Bacillati</taxon>
        <taxon>Actinomycetota</taxon>
        <taxon>Actinomycetes</taxon>
        <taxon>Micromonosporales</taxon>
        <taxon>Micromonosporaceae</taxon>
        <taxon>Micromonospora</taxon>
    </lineage>
</organism>
<evidence type="ECO:0000313" key="2">
    <source>
        <dbReference type="EMBL" id="SCG35611.1"/>
    </source>
</evidence>
<evidence type="ECO:0000313" key="3">
    <source>
        <dbReference type="Proteomes" id="UP000199408"/>
    </source>
</evidence>